<dbReference type="PANTHER" id="PTHR33516">
    <property type="entry name" value="LEXA REPRESSOR"/>
    <property type="match status" value="1"/>
</dbReference>
<feature type="active site" description="For autocatalytic cleavage activity" evidence="13">
    <location>
        <position position="190"/>
    </location>
</feature>
<dbReference type="InterPro" id="IPR036388">
    <property type="entry name" value="WH-like_DNA-bd_sf"/>
</dbReference>
<evidence type="ECO:0000256" key="12">
    <source>
        <dbReference type="ARBA" id="ARBA00023236"/>
    </source>
</evidence>
<evidence type="ECO:0000259" key="17">
    <source>
        <dbReference type="Pfam" id="PF01726"/>
    </source>
</evidence>
<evidence type="ECO:0000259" key="16">
    <source>
        <dbReference type="Pfam" id="PF00717"/>
    </source>
</evidence>
<keyword evidence="12 13" id="KW-0742">SOS response</keyword>
<keyword evidence="6 13" id="KW-0378">Hydrolase</keyword>
<keyword evidence="5 13" id="KW-0227">DNA damage</keyword>
<evidence type="ECO:0000313" key="19">
    <source>
        <dbReference type="Proteomes" id="UP000222056"/>
    </source>
</evidence>
<keyword evidence="8 13" id="KW-0805">Transcription regulation</keyword>
<evidence type="ECO:0000256" key="10">
    <source>
        <dbReference type="ARBA" id="ARBA00023163"/>
    </source>
</evidence>
<dbReference type="GO" id="GO:0006260">
    <property type="term" value="P:DNA replication"/>
    <property type="evidence" value="ECO:0007669"/>
    <property type="project" value="UniProtKB-UniRule"/>
</dbReference>
<keyword evidence="4 13" id="KW-0235">DNA replication</keyword>
<dbReference type="Proteomes" id="UP000222056">
    <property type="component" value="Unassembled WGS sequence"/>
</dbReference>
<evidence type="ECO:0000256" key="11">
    <source>
        <dbReference type="ARBA" id="ARBA00023204"/>
    </source>
</evidence>
<evidence type="ECO:0000256" key="3">
    <source>
        <dbReference type="ARBA" id="ARBA00022491"/>
    </source>
</evidence>
<dbReference type="GO" id="GO:0004252">
    <property type="term" value="F:serine-type endopeptidase activity"/>
    <property type="evidence" value="ECO:0007669"/>
    <property type="project" value="UniProtKB-UniRule"/>
</dbReference>
<dbReference type="PRINTS" id="PR00726">
    <property type="entry name" value="LEXASERPTASE"/>
</dbReference>
<evidence type="ECO:0000256" key="9">
    <source>
        <dbReference type="ARBA" id="ARBA00023125"/>
    </source>
</evidence>
<feature type="compositionally biased region" description="Basic and acidic residues" evidence="15">
    <location>
        <begin position="1"/>
        <end position="10"/>
    </location>
</feature>
<comment type="subunit">
    <text evidence="2 13">Homodimer.</text>
</comment>
<accession>A0A1H6FY79</accession>
<feature type="domain" description="Peptidase S24/S26A/S26B/S26C" evidence="16">
    <location>
        <begin position="110"/>
        <end position="223"/>
    </location>
</feature>
<keyword evidence="7 13" id="KW-0068">Autocatalytic cleavage</keyword>
<evidence type="ECO:0000256" key="13">
    <source>
        <dbReference type="HAMAP-Rule" id="MF_00015"/>
    </source>
</evidence>
<dbReference type="GO" id="GO:0006281">
    <property type="term" value="P:DNA repair"/>
    <property type="evidence" value="ECO:0007669"/>
    <property type="project" value="UniProtKB-UniRule"/>
</dbReference>
<dbReference type="OrthoDB" id="9802364at2"/>
<dbReference type="InterPro" id="IPR036286">
    <property type="entry name" value="LexA/Signal_pep-like_sf"/>
</dbReference>
<feature type="site" description="Cleavage; by autolysis" evidence="13">
    <location>
        <begin position="117"/>
        <end position="118"/>
    </location>
</feature>
<feature type="domain" description="LexA repressor DNA-binding" evidence="17">
    <location>
        <begin position="23"/>
        <end position="84"/>
    </location>
</feature>
<organism evidence="18 19">
    <name type="scientific">Thermoleophilum album</name>
    <dbReference type="NCBI Taxonomy" id="29539"/>
    <lineage>
        <taxon>Bacteria</taxon>
        <taxon>Bacillati</taxon>
        <taxon>Actinomycetota</taxon>
        <taxon>Thermoleophilia</taxon>
        <taxon>Thermoleophilales</taxon>
        <taxon>Thermoleophilaceae</taxon>
        <taxon>Thermoleophilum</taxon>
    </lineage>
</organism>
<proteinExistence type="inferred from homology"/>
<comment type="similarity">
    <text evidence="1 13 14">Belongs to the peptidase S24 family.</text>
</comment>
<dbReference type="Pfam" id="PF00717">
    <property type="entry name" value="Peptidase_S24"/>
    <property type="match status" value="1"/>
</dbReference>
<dbReference type="CDD" id="cd06529">
    <property type="entry name" value="S24_LexA-like"/>
    <property type="match status" value="1"/>
</dbReference>
<reference evidence="19" key="1">
    <citation type="submission" date="2016-10" db="EMBL/GenBank/DDBJ databases">
        <authorList>
            <person name="Varghese N."/>
            <person name="Submissions S."/>
        </authorList>
    </citation>
    <scope>NUCLEOTIDE SEQUENCE [LARGE SCALE GENOMIC DNA]</scope>
    <source>
        <strain evidence="19">ATCC 35263</strain>
    </source>
</reference>
<evidence type="ECO:0000256" key="15">
    <source>
        <dbReference type="SAM" id="MobiDB-lite"/>
    </source>
</evidence>
<dbReference type="InterPro" id="IPR015927">
    <property type="entry name" value="Peptidase_S24_S26A/B/C"/>
</dbReference>
<dbReference type="SUPFAM" id="SSF51306">
    <property type="entry name" value="LexA/Signal peptidase"/>
    <property type="match status" value="1"/>
</dbReference>
<feature type="DNA-binding region" description="H-T-H motif" evidence="13">
    <location>
        <begin position="47"/>
        <end position="67"/>
    </location>
</feature>
<evidence type="ECO:0000256" key="7">
    <source>
        <dbReference type="ARBA" id="ARBA00022813"/>
    </source>
</evidence>
<evidence type="ECO:0000256" key="2">
    <source>
        <dbReference type="ARBA" id="ARBA00011738"/>
    </source>
</evidence>
<keyword evidence="3 13" id="KW-0678">Repressor</keyword>
<evidence type="ECO:0000256" key="14">
    <source>
        <dbReference type="RuleBase" id="RU003991"/>
    </source>
</evidence>
<comment type="function">
    <text evidence="13">Represses a number of genes involved in the response to DNA damage (SOS response), including recA and lexA. In the presence of single-stranded DNA, RecA interacts with LexA causing an autocatalytic cleavage which disrupts the DNA-binding part of LexA, leading to derepression of the SOS regulon and eventually DNA repair.</text>
</comment>
<evidence type="ECO:0000256" key="4">
    <source>
        <dbReference type="ARBA" id="ARBA00022705"/>
    </source>
</evidence>
<dbReference type="InterPro" id="IPR036390">
    <property type="entry name" value="WH_DNA-bd_sf"/>
</dbReference>
<sequence>MEVEAKREDASAGSRAGAGASLLPPRRRAVLEFITRYLSERGFPPSIREIAQATGLASPATVHAHLAALERDGYLRRDPTKPRAIEVLASHPAEVSTSDARSSDEAALLPLVGRVAAGQPLLADEAVEEYVPVPAEAGGAEGDFVLAVRGDSMRDAGILDGDHVVVRRQDTARNGEIVVALVGDEEATVKRFFEDRGEVRLEPANPRHRAIRSREVRILGRVVGVLRRL</sequence>
<dbReference type="RefSeq" id="WP_093118735.1">
    <property type="nucleotide sequence ID" value="NZ_FNWJ01000002.1"/>
</dbReference>
<dbReference type="PANTHER" id="PTHR33516:SF2">
    <property type="entry name" value="LEXA REPRESSOR-RELATED"/>
    <property type="match status" value="1"/>
</dbReference>
<dbReference type="EMBL" id="FNWJ01000002">
    <property type="protein sequence ID" value="SEH15757.1"/>
    <property type="molecule type" value="Genomic_DNA"/>
</dbReference>
<dbReference type="AlphaFoldDB" id="A0A1H6FY79"/>
<evidence type="ECO:0000313" key="18">
    <source>
        <dbReference type="EMBL" id="SEH15757.1"/>
    </source>
</evidence>
<dbReference type="GO" id="GO:0009432">
    <property type="term" value="P:SOS response"/>
    <property type="evidence" value="ECO:0007669"/>
    <property type="project" value="UniProtKB-UniRule"/>
</dbReference>
<gene>
    <name evidence="13" type="primary">lexA</name>
    <name evidence="18" type="ORF">SAMN02745716_2054</name>
</gene>
<dbReference type="SUPFAM" id="SSF46785">
    <property type="entry name" value="Winged helix' DNA-binding domain"/>
    <property type="match status" value="1"/>
</dbReference>
<dbReference type="HAMAP" id="MF_00015">
    <property type="entry name" value="LexA"/>
    <property type="match status" value="1"/>
</dbReference>
<dbReference type="Gene3D" id="1.10.10.10">
    <property type="entry name" value="Winged helix-like DNA-binding domain superfamily/Winged helix DNA-binding domain"/>
    <property type="match status" value="1"/>
</dbReference>
<dbReference type="InterPro" id="IPR006199">
    <property type="entry name" value="LexA_DNA-bd_dom"/>
</dbReference>
<dbReference type="InterPro" id="IPR006197">
    <property type="entry name" value="Peptidase_S24_LexA"/>
</dbReference>
<dbReference type="FunFam" id="1.10.10.10:FF:000009">
    <property type="entry name" value="LexA repressor"/>
    <property type="match status" value="1"/>
</dbReference>
<dbReference type="STRING" id="29539.SAMN02745716_2054"/>
<dbReference type="Pfam" id="PF01726">
    <property type="entry name" value="LexA_DNA_bind"/>
    <property type="match status" value="1"/>
</dbReference>
<evidence type="ECO:0000256" key="1">
    <source>
        <dbReference type="ARBA" id="ARBA00007484"/>
    </source>
</evidence>
<evidence type="ECO:0000256" key="5">
    <source>
        <dbReference type="ARBA" id="ARBA00022763"/>
    </source>
</evidence>
<dbReference type="NCBIfam" id="TIGR00498">
    <property type="entry name" value="lexA"/>
    <property type="match status" value="1"/>
</dbReference>
<dbReference type="InterPro" id="IPR050077">
    <property type="entry name" value="LexA_repressor"/>
</dbReference>
<keyword evidence="11 13" id="KW-0234">DNA repair</keyword>
<keyword evidence="10 13" id="KW-0804">Transcription</keyword>
<dbReference type="InterPro" id="IPR006200">
    <property type="entry name" value="LexA"/>
</dbReference>
<feature type="compositionally biased region" description="Low complexity" evidence="15">
    <location>
        <begin position="11"/>
        <end position="21"/>
    </location>
</feature>
<dbReference type="InterPro" id="IPR039418">
    <property type="entry name" value="LexA-like"/>
</dbReference>
<dbReference type="FunFam" id="2.10.109.10:FF:000001">
    <property type="entry name" value="LexA repressor"/>
    <property type="match status" value="1"/>
</dbReference>
<dbReference type="GO" id="GO:0003677">
    <property type="term" value="F:DNA binding"/>
    <property type="evidence" value="ECO:0007669"/>
    <property type="project" value="UniProtKB-UniRule"/>
</dbReference>
<evidence type="ECO:0000256" key="6">
    <source>
        <dbReference type="ARBA" id="ARBA00022801"/>
    </source>
</evidence>
<keyword evidence="19" id="KW-1185">Reference proteome</keyword>
<protein>
    <recommendedName>
        <fullName evidence="13">LexA repressor</fullName>
        <ecNumber evidence="13">3.4.21.88</ecNumber>
    </recommendedName>
</protein>
<feature type="active site" description="For autocatalytic cleavage activity" evidence="13">
    <location>
        <position position="152"/>
    </location>
</feature>
<name>A0A1H6FY79_THEAL</name>
<comment type="catalytic activity">
    <reaction evidence="13">
        <text>Hydrolysis of Ala-|-Gly bond in repressor LexA.</text>
        <dbReference type="EC" id="3.4.21.88"/>
    </reaction>
</comment>
<dbReference type="EC" id="3.4.21.88" evidence="13"/>
<dbReference type="GO" id="GO:0045892">
    <property type="term" value="P:negative regulation of DNA-templated transcription"/>
    <property type="evidence" value="ECO:0007669"/>
    <property type="project" value="UniProtKB-UniRule"/>
</dbReference>
<evidence type="ECO:0000256" key="8">
    <source>
        <dbReference type="ARBA" id="ARBA00023015"/>
    </source>
</evidence>
<dbReference type="Gene3D" id="2.10.109.10">
    <property type="entry name" value="Umud Fragment, subunit A"/>
    <property type="match status" value="1"/>
</dbReference>
<keyword evidence="9 13" id="KW-0238">DNA-binding</keyword>
<feature type="region of interest" description="Disordered" evidence="15">
    <location>
        <begin position="1"/>
        <end position="21"/>
    </location>
</feature>
<dbReference type="GO" id="GO:0006508">
    <property type="term" value="P:proteolysis"/>
    <property type="evidence" value="ECO:0007669"/>
    <property type="project" value="InterPro"/>
</dbReference>